<organism evidence="2 3">
    <name type="scientific">Tanacetum coccineum</name>
    <dbReference type="NCBI Taxonomy" id="301880"/>
    <lineage>
        <taxon>Eukaryota</taxon>
        <taxon>Viridiplantae</taxon>
        <taxon>Streptophyta</taxon>
        <taxon>Embryophyta</taxon>
        <taxon>Tracheophyta</taxon>
        <taxon>Spermatophyta</taxon>
        <taxon>Magnoliopsida</taxon>
        <taxon>eudicotyledons</taxon>
        <taxon>Gunneridae</taxon>
        <taxon>Pentapetalae</taxon>
        <taxon>asterids</taxon>
        <taxon>campanulids</taxon>
        <taxon>Asterales</taxon>
        <taxon>Asteraceae</taxon>
        <taxon>Asteroideae</taxon>
        <taxon>Anthemideae</taxon>
        <taxon>Anthemidinae</taxon>
        <taxon>Tanacetum</taxon>
    </lineage>
</organism>
<sequence length="430" mass="48563">MGEPTMEEYMMKTQEDYGLGIVWPNFDDKAHFELKGQFLKERRNNTFSGSDNEDANEHLEKALKIIDLFHILDVTKNQIMLRVFPMSLTKPTSTRARSTDTFDGLAVSQAQLNNLEREIKKVNERVYAAQVGCKSCGGPHYTKDYPLKEEGKTLKEAYYTQFRVPLPQGGRYRATALGFYQRDNGNLSYQEQRQTMEESLSKFMAKSAKRHDENSNLIKEIRIATDAAIRNQRASIKALEIQIGQMGKVLQEKGSGSLLSVTETNPRDHVKSISTTVETGTPSICHIEPVRYAISSPQNRMQFFKPNQTVIPFPGRSIDDCYEEKEALKSLLMNKPRMGYQIEASMNVHDSAILEDSLPLKEKDPGSFTIPCYINNICFEKALADLGASVSVMPYSTYTNLGLGELAPTKLIVELADKIVKRPKDIAKTY</sequence>
<reference evidence="2" key="2">
    <citation type="submission" date="2022-01" db="EMBL/GenBank/DDBJ databases">
        <authorList>
            <person name="Yamashiro T."/>
            <person name="Shiraishi A."/>
            <person name="Satake H."/>
            <person name="Nakayama K."/>
        </authorList>
    </citation>
    <scope>NUCLEOTIDE SEQUENCE</scope>
</reference>
<dbReference type="Gene3D" id="2.40.70.10">
    <property type="entry name" value="Acid Proteases"/>
    <property type="match status" value="1"/>
</dbReference>
<evidence type="ECO:0000313" key="3">
    <source>
        <dbReference type="Proteomes" id="UP001151760"/>
    </source>
</evidence>
<evidence type="ECO:0000313" key="2">
    <source>
        <dbReference type="EMBL" id="GJS81634.1"/>
    </source>
</evidence>
<reference evidence="2" key="1">
    <citation type="journal article" date="2022" name="Int. J. Mol. Sci.">
        <title>Draft Genome of Tanacetum Coccineum: Genomic Comparison of Closely Related Tanacetum-Family Plants.</title>
        <authorList>
            <person name="Yamashiro T."/>
            <person name="Shiraishi A."/>
            <person name="Nakayama K."/>
            <person name="Satake H."/>
        </authorList>
    </citation>
    <scope>NUCLEOTIDE SEQUENCE</scope>
</reference>
<proteinExistence type="predicted"/>
<feature type="coiled-coil region" evidence="1">
    <location>
        <begin position="105"/>
        <end position="132"/>
    </location>
</feature>
<dbReference type="PANTHER" id="PTHR33067">
    <property type="entry name" value="RNA-DIRECTED DNA POLYMERASE-RELATED"/>
    <property type="match status" value="1"/>
</dbReference>
<gene>
    <name evidence="2" type="ORF">Tco_0748175</name>
</gene>
<dbReference type="InterPro" id="IPR021109">
    <property type="entry name" value="Peptidase_aspartic_dom_sf"/>
</dbReference>
<dbReference type="Proteomes" id="UP001151760">
    <property type="component" value="Unassembled WGS sequence"/>
</dbReference>
<keyword evidence="1" id="KW-0175">Coiled coil</keyword>
<keyword evidence="3" id="KW-1185">Reference proteome</keyword>
<name>A0ABQ4YUW1_9ASTR</name>
<comment type="caution">
    <text evidence="2">The sequence shown here is derived from an EMBL/GenBank/DDBJ whole genome shotgun (WGS) entry which is preliminary data.</text>
</comment>
<evidence type="ECO:0000256" key="1">
    <source>
        <dbReference type="SAM" id="Coils"/>
    </source>
</evidence>
<accession>A0ABQ4YUW1</accession>
<dbReference type="PANTHER" id="PTHR33067:SF9">
    <property type="entry name" value="RNA-DIRECTED DNA POLYMERASE"/>
    <property type="match status" value="1"/>
</dbReference>
<dbReference type="EMBL" id="BQNB010010762">
    <property type="protein sequence ID" value="GJS81634.1"/>
    <property type="molecule type" value="Genomic_DNA"/>
</dbReference>
<protein>
    <submittedName>
        <fullName evidence="2">Uncharacterized protein</fullName>
    </submittedName>
</protein>